<sequence>MVIMFGVLSTNTATGSGSSSNTNDWADRIAQNISKKIPNFNEWANGVVSKVNSNVTGSLLDFNEWAEGAVSKVSSNVTGILLDFEWANSVSQNTLQLFHYNTNFTEIDKKFTNYKTF</sequence>
<reference evidence="1" key="1">
    <citation type="submission" date="2017-05" db="UniProtKB">
        <authorList>
            <consortium name="EnsemblMetazoa"/>
        </authorList>
    </citation>
    <scope>IDENTIFICATION</scope>
</reference>
<organism evidence="1">
    <name type="scientific">Amphimedon queenslandica</name>
    <name type="common">Sponge</name>
    <dbReference type="NCBI Taxonomy" id="400682"/>
    <lineage>
        <taxon>Eukaryota</taxon>
        <taxon>Metazoa</taxon>
        <taxon>Porifera</taxon>
        <taxon>Demospongiae</taxon>
        <taxon>Heteroscleromorpha</taxon>
        <taxon>Haplosclerida</taxon>
        <taxon>Niphatidae</taxon>
        <taxon>Amphimedon</taxon>
    </lineage>
</organism>
<accession>A0A1X7UFX2</accession>
<dbReference type="EnsemblMetazoa" id="Aqu2.1.26358_001">
    <property type="protein sequence ID" value="Aqu2.1.26358_001"/>
    <property type="gene ID" value="Aqu2.1.26358"/>
</dbReference>
<proteinExistence type="predicted"/>
<dbReference type="InParanoid" id="A0A1X7UFX2"/>
<dbReference type="AlphaFoldDB" id="A0A1X7UFX2"/>
<protein>
    <submittedName>
        <fullName evidence="1">Uncharacterized protein</fullName>
    </submittedName>
</protein>
<name>A0A1X7UFX2_AMPQE</name>
<evidence type="ECO:0000313" key="1">
    <source>
        <dbReference type="EnsemblMetazoa" id="Aqu2.1.26358_001"/>
    </source>
</evidence>